<dbReference type="eggNOG" id="COG4313">
    <property type="taxonomic scope" value="Bacteria"/>
</dbReference>
<dbReference type="EMBL" id="CP001968">
    <property type="protein sequence ID" value="ADD68344.1"/>
    <property type="molecule type" value="Genomic_DNA"/>
</dbReference>
<proteinExistence type="predicted"/>
<accession>D4H8J5</accession>
<sequence length="306" mass="34057" precursor="true">MKVTNLSSIFAKSFITAALFAFITFIPVLSNADQHYGIGSEGLKAGTVPGPGFYYLMYNNYYTSDTMTDSSGDDSNIGFDISVIANVNRFVYITDKKILGADYGFQLIVPFVYTDLEIKAAGVDDDDFSLSDITVEPLILSWHGAQYDAVFGTALFVPTGEYDKNSSVNIGQDHYTVMLSQGITYYIGEGKGWNISYIARYEKHLENRDLDITYGDDFSVDWGIGKTINKFYDIGLIGYSHWQVTDDDGDDAAADSVKDQVHAIGLEAGVFFPDNSFGVKVKYQNEFYAEDRAKGHSFWIDIVKPF</sequence>
<organism evidence="1 2">
    <name type="scientific">Denitrovibrio acetiphilus (strain DSM 12809 / NBRC 114555 / N2460)</name>
    <dbReference type="NCBI Taxonomy" id="522772"/>
    <lineage>
        <taxon>Bacteria</taxon>
        <taxon>Pseudomonadati</taxon>
        <taxon>Deferribacterota</taxon>
        <taxon>Deferribacteres</taxon>
        <taxon>Deferribacterales</taxon>
        <taxon>Geovibrionaceae</taxon>
        <taxon>Denitrovibrio</taxon>
    </lineage>
</organism>
<dbReference type="InterPro" id="IPR025737">
    <property type="entry name" value="FApF"/>
</dbReference>
<dbReference type="PaxDb" id="522772-Dacet_1575"/>
<keyword evidence="2" id="KW-1185">Reference proteome</keyword>
<dbReference type="Proteomes" id="UP000002012">
    <property type="component" value="Chromosome"/>
</dbReference>
<reference evidence="1 2" key="1">
    <citation type="journal article" date="2010" name="Stand. Genomic Sci.">
        <title>Complete genome sequence of Denitrovibrio acetiphilus type strain (N2460).</title>
        <authorList>
            <person name="Kiss H."/>
            <person name="Lang E."/>
            <person name="Lapidus A."/>
            <person name="Copeland A."/>
            <person name="Nolan M."/>
            <person name="Glavina Del Rio T."/>
            <person name="Chen F."/>
            <person name="Lucas S."/>
            <person name="Tice H."/>
            <person name="Cheng J.F."/>
            <person name="Han C."/>
            <person name="Goodwin L."/>
            <person name="Pitluck S."/>
            <person name="Liolios K."/>
            <person name="Pati A."/>
            <person name="Ivanova N."/>
            <person name="Mavromatis K."/>
            <person name="Chen A."/>
            <person name="Palaniappan K."/>
            <person name="Land M."/>
            <person name="Hauser L."/>
            <person name="Chang Y.J."/>
            <person name="Jeffries C.D."/>
            <person name="Detter J.C."/>
            <person name="Brettin T."/>
            <person name="Spring S."/>
            <person name="Rohde M."/>
            <person name="Goker M."/>
            <person name="Woyke T."/>
            <person name="Bristow J."/>
            <person name="Eisen J.A."/>
            <person name="Markowitz V."/>
            <person name="Hugenholtz P."/>
            <person name="Kyrpides N.C."/>
            <person name="Klenk H.P."/>
        </authorList>
    </citation>
    <scope>NUCLEOTIDE SEQUENCE [LARGE SCALE GENOMIC DNA]</scope>
    <source>
        <strain evidence="2">DSM 12809 / NBRC 114555 / N2460</strain>
    </source>
</reference>
<dbReference type="HOGENOM" id="CLU_066206_2_1_0"/>
<name>D4H8J5_DENA2</name>
<evidence type="ECO:0000313" key="1">
    <source>
        <dbReference type="EMBL" id="ADD68344.1"/>
    </source>
</evidence>
<dbReference type="Pfam" id="PF13557">
    <property type="entry name" value="Phenol_MetA_deg"/>
    <property type="match status" value="1"/>
</dbReference>
<dbReference type="STRING" id="522772.Dacet_1575"/>
<protein>
    <recommendedName>
        <fullName evidence="3">Transporter</fullName>
    </recommendedName>
</protein>
<dbReference type="InParanoid" id="D4H8J5"/>
<dbReference type="AlphaFoldDB" id="D4H8J5"/>
<evidence type="ECO:0008006" key="3">
    <source>
        <dbReference type="Google" id="ProtNLM"/>
    </source>
</evidence>
<evidence type="ECO:0000313" key="2">
    <source>
        <dbReference type="Proteomes" id="UP000002012"/>
    </source>
</evidence>
<dbReference type="RefSeq" id="WP_013010858.1">
    <property type="nucleotide sequence ID" value="NC_013943.1"/>
</dbReference>
<gene>
    <name evidence="1" type="ordered locus">Dacet_1575</name>
</gene>
<dbReference type="KEGG" id="dap:Dacet_1575"/>
<dbReference type="OrthoDB" id="9810698at2"/>